<evidence type="ECO:0000313" key="3">
    <source>
        <dbReference type="Proteomes" id="UP000270036"/>
    </source>
</evidence>
<gene>
    <name evidence="2" type="ORF">NCTC13489_02129</name>
</gene>
<accession>A0A448NT09</accession>
<dbReference type="STRING" id="266748.HY04_05575"/>
<organism evidence="2 3">
    <name type="scientific">Kaistella antarctica</name>
    <dbReference type="NCBI Taxonomy" id="266748"/>
    <lineage>
        <taxon>Bacteria</taxon>
        <taxon>Pseudomonadati</taxon>
        <taxon>Bacteroidota</taxon>
        <taxon>Flavobacteriia</taxon>
        <taxon>Flavobacteriales</taxon>
        <taxon>Weeksellaceae</taxon>
        <taxon>Chryseobacterium group</taxon>
        <taxon>Kaistella</taxon>
    </lineage>
</organism>
<feature type="chain" id="PRO_5019310838" description="TonB C-terminal domain-containing protein" evidence="1">
    <location>
        <begin position="20"/>
        <end position="207"/>
    </location>
</feature>
<dbReference type="EMBL" id="LR134441">
    <property type="protein sequence ID" value="VEI00470.1"/>
    <property type="molecule type" value="Genomic_DNA"/>
</dbReference>
<reference evidence="2 3" key="1">
    <citation type="submission" date="2018-12" db="EMBL/GenBank/DDBJ databases">
        <authorList>
            <consortium name="Pathogen Informatics"/>
        </authorList>
    </citation>
    <scope>NUCLEOTIDE SEQUENCE [LARGE SCALE GENOMIC DNA]</scope>
    <source>
        <strain evidence="2 3">NCTC13489</strain>
    </source>
</reference>
<sequence>MFKKLFSIFSLFLFTISFAQQTEEFKMVKNYYDYQRTMLNREFKKRFDREANNANKIAVQNDFQEFMLKLDSIQNNAMVNALVTVKIREDLSRLQNQTLTSNQNPIKSQLSSNANYPGGFNLMRQQIIDLFYTDAVLTDHKMMKADLLFVVEKDGSVSSVKAEGDNFSFNKQAEIAFYLLPEKFSPAFINGTPIRYQFRLPVAMDFK</sequence>
<dbReference type="Proteomes" id="UP000270036">
    <property type="component" value="Chromosome"/>
</dbReference>
<evidence type="ECO:0008006" key="4">
    <source>
        <dbReference type="Google" id="ProtNLM"/>
    </source>
</evidence>
<protein>
    <recommendedName>
        <fullName evidence="4">TonB C-terminal domain-containing protein</fullName>
    </recommendedName>
</protein>
<name>A0A448NT09_9FLAO</name>
<feature type="signal peptide" evidence="1">
    <location>
        <begin position="1"/>
        <end position="19"/>
    </location>
</feature>
<dbReference type="Gene3D" id="3.30.1150.10">
    <property type="match status" value="1"/>
</dbReference>
<dbReference type="AlphaFoldDB" id="A0A448NT09"/>
<keyword evidence="1" id="KW-0732">Signal</keyword>
<proteinExistence type="predicted"/>
<evidence type="ECO:0000313" key="2">
    <source>
        <dbReference type="EMBL" id="VEI00470.1"/>
    </source>
</evidence>
<evidence type="ECO:0000256" key="1">
    <source>
        <dbReference type="SAM" id="SignalP"/>
    </source>
</evidence>
<dbReference type="KEGG" id="cant:NCTC13489_02129"/>
<dbReference type="RefSeq" id="WP_246005099.1">
    <property type="nucleotide sequence ID" value="NZ_FOIX01000001.1"/>
</dbReference>